<evidence type="ECO:0000256" key="12">
    <source>
        <dbReference type="ARBA" id="ARBA00023315"/>
    </source>
</evidence>
<dbReference type="EMBL" id="CAJNNV010025110">
    <property type="protein sequence ID" value="CAE8612354.1"/>
    <property type="molecule type" value="Genomic_DNA"/>
</dbReference>
<evidence type="ECO:0000256" key="11">
    <source>
        <dbReference type="ARBA" id="ARBA00023264"/>
    </source>
</evidence>
<feature type="transmembrane region" description="Helical" evidence="13">
    <location>
        <begin position="220"/>
        <end position="240"/>
    </location>
</feature>
<keyword evidence="8" id="KW-0443">Lipid metabolism</keyword>
<dbReference type="AlphaFoldDB" id="A0A813FHW6"/>
<evidence type="ECO:0000313" key="14">
    <source>
        <dbReference type="EMBL" id="CAE8612354.1"/>
    </source>
</evidence>
<evidence type="ECO:0000256" key="3">
    <source>
        <dbReference type="ARBA" id="ARBA00019082"/>
    </source>
</evidence>
<keyword evidence="12" id="KW-0012">Acyltransferase</keyword>
<dbReference type="OrthoDB" id="311932at2759"/>
<comment type="subcellular location">
    <subcellularLocation>
        <location evidence="1">Membrane</location>
        <topology evidence="1">Multi-pass membrane protein</topology>
    </subcellularLocation>
</comment>
<dbReference type="GO" id="GO:0016746">
    <property type="term" value="F:acyltransferase activity"/>
    <property type="evidence" value="ECO:0007669"/>
    <property type="project" value="UniProtKB-KW"/>
</dbReference>
<evidence type="ECO:0000256" key="1">
    <source>
        <dbReference type="ARBA" id="ARBA00004141"/>
    </source>
</evidence>
<dbReference type="PANTHER" id="PTHR31201">
    <property type="entry name" value="OS01G0585100 PROTEIN"/>
    <property type="match status" value="1"/>
</dbReference>
<evidence type="ECO:0000256" key="8">
    <source>
        <dbReference type="ARBA" id="ARBA00023098"/>
    </source>
</evidence>
<gene>
    <name evidence="14" type="ORF">PGLA1383_LOCUS30146</name>
</gene>
<dbReference type="PANTHER" id="PTHR31201:SF1">
    <property type="entry name" value="GLYCEROPHOSPHOCHOLINE ACYLTRANSFERASE 1"/>
    <property type="match status" value="1"/>
</dbReference>
<feature type="transmembrane region" description="Helical" evidence="13">
    <location>
        <begin position="147"/>
        <end position="166"/>
    </location>
</feature>
<keyword evidence="9 13" id="KW-0472">Membrane</keyword>
<evidence type="ECO:0000256" key="13">
    <source>
        <dbReference type="SAM" id="Phobius"/>
    </source>
</evidence>
<accession>A0A813FHW6</accession>
<feature type="transmembrane region" description="Helical" evidence="13">
    <location>
        <begin position="22"/>
        <end position="43"/>
    </location>
</feature>
<protein>
    <recommendedName>
        <fullName evidence="3">Glycerophosphocholine acyltransferase 1</fullName>
    </recommendedName>
</protein>
<evidence type="ECO:0000256" key="9">
    <source>
        <dbReference type="ARBA" id="ARBA00023136"/>
    </source>
</evidence>
<evidence type="ECO:0000256" key="10">
    <source>
        <dbReference type="ARBA" id="ARBA00023209"/>
    </source>
</evidence>
<dbReference type="InterPro" id="IPR021261">
    <property type="entry name" value="GPCAT"/>
</dbReference>
<feature type="transmembrane region" description="Helical" evidence="13">
    <location>
        <begin position="49"/>
        <end position="70"/>
    </location>
</feature>
<organism evidence="14 15">
    <name type="scientific">Polarella glacialis</name>
    <name type="common">Dinoflagellate</name>
    <dbReference type="NCBI Taxonomy" id="89957"/>
    <lineage>
        <taxon>Eukaryota</taxon>
        <taxon>Sar</taxon>
        <taxon>Alveolata</taxon>
        <taxon>Dinophyceae</taxon>
        <taxon>Suessiales</taxon>
        <taxon>Suessiaceae</taxon>
        <taxon>Polarella</taxon>
    </lineage>
</organism>
<evidence type="ECO:0000256" key="5">
    <source>
        <dbReference type="ARBA" id="ARBA00022679"/>
    </source>
</evidence>
<evidence type="ECO:0000313" key="15">
    <source>
        <dbReference type="Proteomes" id="UP000654075"/>
    </source>
</evidence>
<evidence type="ECO:0000256" key="4">
    <source>
        <dbReference type="ARBA" id="ARBA00022516"/>
    </source>
</evidence>
<comment type="caution">
    <text evidence="14">The sequence shown here is derived from an EMBL/GenBank/DDBJ whole genome shotgun (WGS) entry which is preliminary data.</text>
</comment>
<keyword evidence="4" id="KW-0444">Lipid biosynthesis</keyword>
<evidence type="ECO:0000256" key="2">
    <source>
        <dbReference type="ARBA" id="ARBA00006675"/>
    </source>
</evidence>
<dbReference type="OMA" id="FEREESH"/>
<keyword evidence="11" id="KW-1208">Phospholipid metabolism</keyword>
<keyword evidence="10" id="KW-0594">Phospholipid biosynthesis</keyword>
<reference evidence="14" key="1">
    <citation type="submission" date="2021-02" db="EMBL/GenBank/DDBJ databases">
        <authorList>
            <person name="Dougan E. K."/>
            <person name="Rhodes N."/>
            <person name="Thang M."/>
            <person name="Chan C."/>
        </authorList>
    </citation>
    <scope>NUCLEOTIDE SEQUENCE</scope>
</reference>
<dbReference type="GO" id="GO:0006656">
    <property type="term" value="P:phosphatidylcholine biosynthetic process"/>
    <property type="evidence" value="ECO:0007669"/>
    <property type="project" value="TreeGrafter"/>
</dbReference>
<comment type="similarity">
    <text evidence="2">Belongs to the GPC1 family.</text>
</comment>
<evidence type="ECO:0000256" key="7">
    <source>
        <dbReference type="ARBA" id="ARBA00022989"/>
    </source>
</evidence>
<name>A0A813FHW6_POLGL</name>
<keyword evidence="5" id="KW-0808">Transferase</keyword>
<feature type="transmembrane region" description="Helical" evidence="13">
    <location>
        <begin position="273"/>
        <end position="298"/>
    </location>
</feature>
<dbReference type="Pfam" id="PF10998">
    <property type="entry name" value="DUF2838"/>
    <property type="match status" value="1"/>
</dbReference>
<proteinExistence type="inferred from homology"/>
<dbReference type="GO" id="GO:0016020">
    <property type="term" value="C:membrane"/>
    <property type="evidence" value="ECO:0007669"/>
    <property type="project" value="UniProtKB-SubCell"/>
</dbReference>
<keyword evidence="15" id="KW-1185">Reference proteome</keyword>
<sequence>MGNTKGDDALSKEQKATLYKELGIWEMGYTIGILNYSITIFALARFPQYFWIVHMVKAFVYLPWRFIRFLERGWEWYMIEFCYLNTYLTVVCCILSFLRVFVGVDNPLHPYNHALLRVGFSFANGALMWAVVMFNNKLVFHDVDNTCSVYIHLSPALLFWSLRWGGGFGPALIEETWPGMFQVCPNMMAADVALDSLGKMLWQGSSSCAGSVGHFMLYPALVWFVGWCVPYSLLVFWFFADYLARNKKSNVYAETVEATDGVRKLMTSNLPKWSWPAAHMFQHFVFTMVCGAFTMLLWDSFVMHTLVLSGIILYMIHNGSVFTFRVVAAKHVTGLLQKTAQEGSTDYQPVRQA</sequence>
<evidence type="ECO:0000256" key="6">
    <source>
        <dbReference type="ARBA" id="ARBA00022692"/>
    </source>
</evidence>
<keyword evidence="7 13" id="KW-1133">Transmembrane helix</keyword>
<feature type="transmembrane region" description="Helical" evidence="13">
    <location>
        <begin position="82"/>
        <end position="102"/>
    </location>
</feature>
<keyword evidence="6 13" id="KW-0812">Transmembrane</keyword>
<feature type="transmembrane region" description="Helical" evidence="13">
    <location>
        <begin position="304"/>
        <end position="328"/>
    </location>
</feature>
<feature type="transmembrane region" description="Helical" evidence="13">
    <location>
        <begin position="114"/>
        <end position="135"/>
    </location>
</feature>
<dbReference type="Proteomes" id="UP000654075">
    <property type="component" value="Unassembled WGS sequence"/>
</dbReference>